<reference evidence="5 6" key="1">
    <citation type="submission" date="2023-10" db="EMBL/GenBank/DDBJ databases">
        <title>Marimonas sp. nov. isolated from tidal mud flat.</title>
        <authorList>
            <person name="Jaincy N.J."/>
            <person name="Srinivasan S."/>
            <person name="Lee S.-S."/>
        </authorList>
    </citation>
    <scope>NUCLEOTIDE SEQUENCE [LARGE SCALE GENOMIC DNA]</scope>
    <source>
        <strain evidence="5 6">MJ-SS3</strain>
    </source>
</reference>
<evidence type="ECO:0000256" key="3">
    <source>
        <dbReference type="PIRNR" id="PIRNR005539"/>
    </source>
</evidence>
<dbReference type="Gene3D" id="3.40.50.1820">
    <property type="entry name" value="alpha/beta hydrolase"/>
    <property type="match status" value="1"/>
</dbReference>
<keyword evidence="6" id="KW-1185">Reference proteome</keyword>
<protein>
    <submittedName>
        <fullName evidence="5">Proline iminopeptidase-family hydrolase</fullName>
    </submittedName>
</protein>
<evidence type="ECO:0000313" key="6">
    <source>
        <dbReference type="Proteomes" id="UP001268651"/>
    </source>
</evidence>
<feature type="domain" description="AB hydrolase-1" evidence="4">
    <location>
        <begin position="75"/>
        <end position="329"/>
    </location>
</feature>
<proteinExistence type="inferred from homology"/>
<dbReference type="InterPro" id="IPR029058">
    <property type="entry name" value="AB_hydrolase_fold"/>
</dbReference>
<dbReference type="InterPro" id="IPR050266">
    <property type="entry name" value="AB_hydrolase_sf"/>
</dbReference>
<dbReference type="InterPro" id="IPR002410">
    <property type="entry name" value="Peptidase_S33"/>
</dbReference>
<dbReference type="InterPro" id="IPR000073">
    <property type="entry name" value="AB_hydrolase_1"/>
</dbReference>
<dbReference type="InterPro" id="IPR005945">
    <property type="entry name" value="Pro_imino_pep"/>
</dbReference>
<dbReference type="SUPFAM" id="SSF53474">
    <property type="entry name" value="alpha/beta-Hydrolases"/>
    <property type="match status" value="1"/>
</dbReference>
<keyword evidence="2 3" id="KW-0378">Hydrolase</keyword>
<sequence>MKNILFFSIAFILFLGCKEATNSSKAKVIENCTYWDFTDRDDQFTGGIKMIPIETPKGTFNVWTKRIGNNPTMKVLLLHGGPGFSHELFESFDGYLPQENIEYYYYDQLGSYYSDQPNDLSLWDLDRFVEEVEQVRVALGLHKDNFYLYGQSWGGILCMQYALKYQDNIKGLIISNMVASIADYMKYSDEVLAPQLPPEVLEEIMIYENKEDYQNKRYLDLIVEHYYSKHILRIPMEQWPNSINRSFAHVNYDVYVTMQGPSEFGVKGDATLKDWDVKDQLHKITVPTLTIGAEYDTMDPKHMEWISTEVQNGRYLHCPNGSHLSQYDDQEHFFPGLIKFIIDVDSGAF</sequence>
<dbReference type="PIRSF" id="PIRSF005539">
    <property type="entry name" value="Pept_S33_TRI_F1"/>
    <property type="match status" value="1"/>
</dbReference>
<dbReference type="Proteomes" id="UP001268651">
    <property type="component" value="Unassembled WGS sequence"/>
</dbReference>
<comment type="similarity">
    <text evidence="1 3">Belongs to the peptidase S33 family.</text>
</comment>
<dbReference type="PANTHER" id="PTHR43798">
    <property type="entry name" value="MONOACYLGLYCEROL LIPASE"/>
    <property type="match status" value="1"/>
</dbReference>
<accession>A0ABU3U6B2</accession>
<evidence type="ECO:0000256" key="2">
    <source>
        <dbReference type="ARBA" id="ARBA00022801"/>
    </source>
</evidence>
<dbReference type="RefSeq" id="WP_316661876.1">
    <property type="nucleotide sequence ID" value="NZ_JAWHTF010000003.1"/>
</dbReference>
<gene>
    <name evidence="5" type="ORF">RXV94_07240</name>
</gene>
<evidence type="ECO:0000256" key="1">
    <source>
        <dbReference type="ARBA" id="ARBA00010088"/>
    </source>
</evidence>
<name>A0ABU3U6B2_9FLAO</name>
<dbReference type="PRINTS" id="PR00793">
    <property type="entry name" value="PROAMNOPTASE"/>
</dbReference>
<evidence type="ECO:0000259" key="4">
    <source>
        <dbReference type="Pfam" id="PF00561"/>
    </source>
</evidence>
<dbReference type="GO" id="GO:0016787">
    <property type="term" value="F:hydrolase activity"/>
    <property type="evidence" value="ECO:0007669"/>
    <property type="project" value="UniProtKB-KW"/>
</dbReference>
<dbReference type="PANTHER" id="PTHR43798:SF31">
    <property type="entry name" value="AB HYDROLASE SUPERFAMILY PROTEIN YCLE"/>
    <property type="match status" value="1"/>
</dbReference>
<dbReference type="Pfam" id="PF00561">
    <property type="entry name" value="Abhydrolase_1"/>
    <property type="match status" value="1"/>
</dbReference>
<dbReference type="PROSITE" id="PS51257">
    <property type="entry name" value="PROKAR_LIPOPROTEIN"/>
    <property type="match status" value="1"/>
</dbReference>
<dbReference type="EMBL" id="JAWHTF010000003">
    <property type="protein sequence ID" value="MDU8885950.1"/>
    <property type="molecule type" value="Genomic_DNA"/>
</dbReference>
<organism evidence="5 6">
    <name type="scientific">Gilvirhabdus luticola</name>
    <dbReference type="NCBI Taxonomy" id="3079858"/>
    <lineage>
        <taxon>Bacteria</taxon>
        <taxon>Pseudomonadati</taxon>
        <taxon>Bacteroidota</taxon>
        <taxon>Flavobacteriia</taxon>
        <taxon>Flavobacteriales</taxon>
        <taxon>Flavobacteriaceae</taxon>
        <taxon>Gilvirhabdus</taxon>
    </lineage>
</organism>
<dbReference type="NCBIfam" id="TIGR01250">
    <property type="entry name" value="pro_imino_pep_2"/>
    <property type="match status" value="1"/>
</dbReference>
<comment type="caution">
    <text evidence="5">The sequence shown here is derived from an EMBL/GenBank/DDBJ whole genome shotgun (WGS) entry which is preliminary data.</text>
</comment>
<evidence type="ECO:0000313" key="5">
    <source>
        <dbReference type="EMBL" id="MDU8885950.1"/>
    </source>
</evidence>